<comment type="function">
    <text evidence="11">Plays a role in repairing double-strand DNA breaks, probably involving stabilizing or processing branched DNA or blocked replication forks.</text>
</comment>
<dbReference type="EMBL" id="CP116968">
    <property type="protein sequence ID" value="WNM63458.1"/>
    <property type="molecule type" value="Genomic_DNA"/>
</dbReference>
<dbReference type="InterPro" id="IPR014721">
    <property type="entry name" value="Ribsml_uS5_D2-typ_fold_subgr"/>
</dbReference>
<evidence type="ECO:0000313" key="15">
    <source>
        <dbReference type="EMBL" id="WNM63458.1"/>
    </source>
</evidence>
<dbReference type="PRINTS" id="PR01874">
    <property type="entry name" value="DNAREPAIRADA"/>
</dbReference>
<dbReference type="GO" id="GO:0140664">
    <property type="term" value="F:ATP-dependent DNA damage sensor activity"/>
    <property type="evidence" value="ECO:0007669"/>
    <property type="project" value="InterPro"/>
</dbReference>
<dbReference type="AlphaFoldDB" id="A0AA96GLK8"/>
<evidence type="ECO:0000256" key="9">
    <source>
        <dbReference type="ARBA" id="ARBA00023125"/>
    </source>
</evidence>
<keyword evidence="6 13" id="KW-0862">Zinc</keyword>
<feature type="domain" description="RecA family profile 1" evidence="14">
    <location>
        <begin position="68"/>
        <end position="217"/>
    </location>
</feature>
<dbReference type="GO" id="GO:0008270">
    <property type="term" value="F:zinc ion binding"/>
    <property type="evidence" value="ECO:0007669"/>
    <property type="project" value="UniProtKB-KW"/>
</dbReference>
<dbReference type="PANTHER" id="PTHR32472:SF10">
    <property type="entry name" value="DNA REPAIR PROTEIN RADA-LIKE PROTEIN"/>
    <property type="match status" value="1"/>
</dbReference>
<dbReference type="InterPro" id="IPR041166">
    <property type="entry name" value="Rubredoxin_2"/>
</dbReference>
<evidence type="ECO:0000256" key="10">
    <source>
        <dbReference type="ARBA" id="ARBA00023204"/>
    </source>
</evidence>
<dbReference type="Proteomes" id="UP001302494">
    <property type="component" value="Chromosome"/>
</dbReference>
<keyword evidence="9 11" id="KW-0238">DNA-binding</keyword>
<reference evidence="15 16" key="1">
    <citation type="submission" date="2023-01" db="EMBL/GenBank/DDBJ databases">
        <title>Cultivation and genomic characterization of new, ubiquitous marine nitrite-oxidizing bacteria from the Nitrospirales.</title>
        <authorList>
            <person name="Mueller A.J."/>
            <person name="Daebeler A."/>
            <person name="Herbold C.W."/>
            <person name="Kirkegaard R.H."/>
            <person name="Daims H."/>
        </authorList>
    </citation>
    <scope>NUCLEOTIDE SEQUENCE [LARGE SCALE GENOMIC DNA]</scope>
    <source>
        <strain evidence="15 16">DK</strain>
    </source>
</reference>
<name>A0AA96GLK8_9BACT</name>
<evidence type="ECO:0000256" key="7">
    <source>
        <dbReference type="ARBA" id="ARBA00022840"/>
    </source>
</evidence>
<keyword evidence="7 11" id="KW-0067">ATP-binding</keyword>
<dbReference type="CDD" id="cd01121">
    <property type="entry name" value="RadA_SMS_N"/>
    <property type="match status" value="1"/>
</dbReference>
<evidence type="ECO:0000256" key="11">
    <source>
        <dbReference type="HAMAP-Rule" id="MF_01498"/>
    </source>
</evidence>
<dbReference type="GO" id="GO:0016787">
    <property type="term" value="F:hydrolase activity"/>
    <property type="evidence" value="ECO:0007669"/>
    <property type="project" value="UniProtKB-KW"/>
</dbReference>
<dbReference type="FunFam" id="3.40.50.300:FF:000050">
    <property type="entry name" value="DNA repair protein RadA"/>
    <property type="match status" value="1"/>
</dbReference>
<proteinExistence type="inferred from homology"/>
<dbReference type="InterPro" id="IPR003593">
    <property type="entry name" value="AAA+_ATPase"/>
</dbReference>
<evidence type="ECO:0000313" key="16">
    <source>
        <dbReference type="Proteomes" id="UP001302494"/>
    </source>
</evidence>
<keyword evidence="16" id="KW-1185">Reference proteome</keyword>
<gene>
    <name evidence="11 15" type="primary">radA</name>
    <name evidence="15" type="ORF">PQG83_06815</name>
</gene>
<evidence type="ECO:0000256" key="8">
    <source>
        <dbReference type="ARBA" id="ARBA00023016"/>
    </source>
</evidence>
<keyword evidence="3 11" id="KW-0227">DNA damage</keyword>
<feature type="region of interest" description="Lon-protease-like" evidence="11">
    <location>
        <begin position="353"/>
        <end position="459"/>
    </location>
</feature>
<feature type="binding site" evidence="11">
    <location>
        <begin position="97"/>
        <end position="104"/>
    </location>
    <ligand>
        <name>ATP</name>
        <dbReference type="ChEBI" id="CHEBI:30616"/>
    </ligand>
</feature>
<sequence>MKAARPKTRFVCQECGYQGVRWSGRCPECAQWNSLREEVDRDLSTLQERSVAAGTPEAVPISSIEQTQEFRLQAGIQELNRVLGGGVVPGSVILIGGDPGIGKTTLLLQTLASLGTAKQVGLYVSGEESPQQIKMRADRIGIQSPNLYVAAATSLEEIFKVAEQMNPGVIVVDSIQTVFTQELTSAPGSVSQVQEVGCRLMWYAKRTHVPIFIIGHVTKEGVIAGPRLLEHIVDTVLYFEGDKGQSYRILRAVKNRFGPTNEIGVFEMKDEGLTEVGNPSELFLTGRIGHGAGSIVVSSVEGSRPLLVELQALVAETTYPMPKRMAKGVEVNRVSLLLAVLEKRLGLHFSGYDVYVNVVGGLRIDEPTVDVGIVCAVLSSFRELALDPRLVVMGEVGLGGEVRPVQHADLRIREAMKLGFQRCVVPEPNRNQWKPVAGMEVVGIRDIGDIWETVVSPAS</sequence>
<evidence type="ECO:0000256" key="3">
    <source>
        <dbReference type="ARBA" id="ARBA00022763"/>
    </source>
</evidence>
<evidence type="ECO:0000256" key="13">
    <source>
        <dbReference type="RuleBase" id="RU003555"/>
    </source>
</evidence>
<dbReference type="InterPro" id="IPR020588">
    <property type="entry name" value="RecA_ATP-bd"/>
</dbReference>
<evidence type="ECO:0000256" key="2">
    <source>
        <dbReference type="ARBA" id="ARBA00022741"/>
    </source>
</evidence>
<dbReference type="SMART" id="SM00382">
    <property type="entry name" value="AAA"/>
    <property type="match status" value="1"/>
</dbReference>
<dbReference type="Gene3D" id="3.30.230.10">
    <property type="match status" value="1"/>
</dbReference>
<dbReference type="SUPFAM" id="SSF52540">
    <property type="entry name" value="P-loop containing nucleoside triphosphate hydrolases"/>
    <property type="match status" value="1"/>
</dbReference>
<keyword evidence="4 13" id="KW-0863">Zinc-finger</keyword>
<evidence type="ECO:0000256" key="4">
    <source>
        <dbReference type="ARBA" id="ARBA00022771"/>
    </source>
</evidence>
<keyword evidence="10 11" id="KW-0234">DNA repair</keyword>
<accession>A0AA96GLK8</accession>
<protein>
    <recommendedName>
        <fullName evidence="11 12">DNA repair protein RadA</fullName>
    </recommendedName>
</protein>
<dbReference type="Pfam" id="PF18073">
    <property type="entry name" value="Zn_ribbon_LapB"/>
    <property type="match status" value="1"/>
</dbReference>
<dbReference type="GO" id="GO:0005829">
    <property type="term" value="C:cytosol"/>
    <property type="evidence" value="ECO:0007669"/>
    <property type="project" value="TreeGrafter"/>
</dbReference>
<dbReference type="InterPro" id="IPR004504">
    <property type="entry name" value="DNA_repair_RadA"/>
</dbReference>
<evidence type="ECO:0000256" key="5">
    <source>
        <dbReference type="ARBA" id="ARBA00022801"/>
    </source>
</evidence>
<comment type="domain">
    <text evidence="11">The middle region has homology to RecA with ATPase motifs including the RadA KNRFG motif, while the C-terminus is homologous to Lon protease.</text>
</comment>
<dbReference type="GO" id="GO:0005524">
    <property type="term" value="F:ATP binding"/>
    <property type="evidence" value="ECO:0007669"/>
    <property type="project" value="UniProtKB-UniRule"/>
</dbReference>
<dbReference type="Pfam" id="PF13481">
    <property type="entry name" value="AAA_25"/>
    <property type="match status" value="1"/>
</dbReference>
<organism evidence="15 16">
    <name type="scientific">Candidatus Nitrospira neomarina</name>
    <dbReference type="NCBI Taxonomy" id="3020899"/>
    <lineage>
        <taxon>Bacteria</taxon>
        <taxon>Pseudomonadati</taxon>
        <taxon>Nitrospirota</taxon>
        <taxon>Nitrospiria</taxon>
        <taxon>Nitrospirales</taxon>
        <taxon>Nitrospiraceae</taxon>
        <taxon>Nitrospira</taxon>
    </lineage>
</organism>
<dbReference type="GO" id="GO:0000725">
    <property type="term" value="P:recombinational repair"/>
    <property type="evidence" value="ECO:0007669"/>
    <property type="project" value="UniProtKB-UniRule"/>
</dbReference>
<keyword evidence="5" id="KW-0378">Hydrolase</keyword>
<dbReference type="InterPro" id="IPR020568">
    <property type="entry name" value="Ribosomal_Su5_D2-typ_SF"/>
</dbReference>
<dbReference type="InterPro" id="IPR027417">
    <property type="entry name" value="P-loop_NTPase"/>
</dbReference>
<comment type="function">
    <text evidence="13">DNA-dependent ATPase involved in processing of recombination intermediates, plays a role in repairing DNA breaks. Stimulates the branch migration of RecA-mediated strand transfer reactions, allowing the 3' invading strand to extend heteroduplex DNA faster. Binds ssDNA in the presence of ADP but not other nucleotides, has ATPase activity that is stimulated by ssDNA and various branched DNA structures, but inhibited by SSB. Does not have RecA's homology-searching function.</text>
</comment>
<dbReference type="PANTHER" id="PTHR32472">
    <property type="entry name" value="DNA REPAIR PROTEIN RADA"/>
    <property type="match status" value="1"/>
</dbReference>
<comment type="similarity">
    <text evidence="11 13">Belongs to the RecA family. RadA subfamily.</text>
</comment>
<dbReference type="GO" id="GO:0003684">
    <property type="term" value="F:damaged DNA binding"/>
    <property type="evidence" value="ECO:0007669"/>
    <property type="project" value="InterPro"/>
</dbReference>
<dbReference type="PROSITE" id="PS50162">
    <property type="entry name" value="RECA_2"/>
    <property type="match status" value="1"/>
</dbReference>
<evidence type="ECO:0000256" key="1">
    <source>
        <dbReference type="ARBA" id="ARBA00022723"/>
    </source>
</evidence>
<evidence type="ECO:0000259" key="14">
    <source>
        <dbReference type="PROSITE" id="PS50162"/>
    </source>
</evidence>
<keyword evidence="2 11" id="KW-0547">Nucleotide-binding</keyword>
<dbReference type="HAMAP" id="MF_01498">
    <property type="entry name" value="RadA_bact"/>
    <property type="match status" value="1"/>
</dbReference>
<dbReference type="SUPFAM" id="SSF54211">
    <property type="entry name" value="Ribosomal protein S5 domain 2-like"/>
    <property type="match status" value="1"/>
</dbReference>
<keyword evidence="8 11" id="KW-0346">Stress response</keyword>
<feature type="short sequence motif" description="RadA KNRFG motif" evidence="11">
    <location>
        <begin position="254"/>
        <end position="258"/>
    </location>
</feature>
<dbReference type="RefSeq" id="WP_312748086.1">
    <property type="nucleotide sequence ID" value="NZ_CP116968.1"/>
</dbReference>
<evidence type="ECO:0000256" key="12">
    <source>
        <dbReference type="NCBIfam" id="TIGR00416"/>
    </source>
</evidence>
<dbReference type="KEGG" id="nneo:PQG83_06815"/>
<keyword evidence="1 11" id="KW-0479">Metal-binding</keyword>
<dbReference type="Gene3D" id="3.40.50.300">
    <property type="entry name" value="P-loop containing nucleotide triphosphate hydrolases"/>
    <property type="match status" value="1"/>
</dbReference>
<dbReference type="NCBIfam" id="TIGR00416">
    <property type="entry name" value="sms"/>
    <property type="match status" value="1"/>
</dbReference>
<evidence type="ECO:0000256" key="6">
    <source>
        <dbReference type="ARBA" id="ARBA00022833"/>
    </source>
</evidence>